<evidence type="ECO:0000256" key="1">
    <source>
        <dbReference type="SAM" id="MobiDB-lite"/>
    </source>
</evidence>
<evidence type="ECO:0000313" key="3">
    <source>
        <dbReference type="Proteomes" id="UP000054217"/>
    </source>
</evidence>
<proteinExistence type="predicted"/>
<name>A0A0C3NPY2_PISTI</name>
<sequence>MDSAREGGAKISPPPTHETLVDEGVDKLMKESQNAKLHREKAKEYDKAIQEAKKSHWRDWLKEAGGKDLWKANGYISKPYGDSSKARIPTLKKNQ</sequence>
<evidence type="ECO:0000313" key="2">
    <source>
        <dbReference type="EMBL" id="KIN97328.1"/>
    </source>
</evidence>
<dbReference type="AlphaFoldDB" id="A0A0C3NPY2"/>
<accession>A0A0C3NPY2</accession>
<dbReference type="EMBL" id="KN832031">
    <property type="protein sequence ID" value="KIN97328.1"/>
    <property type="molecule type" value="Genomic_DNA"/>
</dbReference>
<gene>
    <name evidence="2" type="ORF">M404DRAFT_32437</name>
</gene>
<dbReference type="InParanoid" id="A0A0C3NPY2"/>
<feature type="region of interest" description="Disordered" evidence="1">
    <location>
        <begin position="1"/>
        <end position="20"/>
    </location>
</feature>
<reference evidence="2 3" key="1">
    <citation type="submission" date="2014-04" db="EMBL/GenBank/DDBJ databases">
        <authorList>
            <consortium name="DOE Joint Genome Institute"/>
            <person name="Kuo A."/>
            <person name="Kohler A."/>
            <person name="Costa M.D."/>
            <person name="Nagy L.G."/>
            <person name="Floudas D."/>
            <person name="Copeland A."/>
            <person name="Barry K.W."/>
            <person name="Cichocki N."/>
            <person name="Veneault-Fourrey C."/>
            <person name="LaButti K."/>
            <person name="Lindquist E.A."/>
            <person name="Lipzen A."/>
            <person name="Lundell T."/>
            <person name="Morin E."/>
            <person name="Murat C."/>
            <person name="Sun H."/>
            <person name="Tunlid A."/>
            <person name="Henrissat B."/>
            <person name="Grigoriev I.V."/>
            <person name="Hibbett D.S."/>
            <person name="Martin F."/>
            <person name="Nordberg H.P."/>
            <person name="Cantor M.N."/>
            <person name="Hua S.X."/>
        </authorList>
    </citation>
    <scope>NUCLEOTIDE SEQUENCE [LARGE SCALE GENOMIC DNA]</scope>
    <source>
        <strain evidence="2 3">Marx 270</strain>
    </source>
</reference>
<dbReference type="HOGENOM" id="CLU_2373653_0_0_1"/>
<dbReference type="Proteomes" id="UP000054217">
    <property type="component" value="Unassembled WGS sequence"/>
</dbReference>
<organism evidence="2 3">
    <name type="scientific">Pisolithus tinctorius Marx 270</name>
    <dbReference type="NCBI Taxonomy" id="870435"/>
    <lineage>
        <taxon>Eukaryota</taxon>
        <taxon>Fungi</taxon>
        <taxon>Dikarya</taxon>
        <taxon>Basidiomycota</taxon>
        <taxon>Agaricomycotina</taxon>
        <taxon>Agaricomycetes</taxon>
        <taxon>Agaricomycetidae</taxon>
        <taxon>Boletales</taxon>
        <taxon>Sclerodermatineae</taxon>
        <taxon>Pisolithaceae</taxon>
        <taxon>Pisolithus</taxon>
    </lineage>
</organism>
<dbReference type="STRING" id="870435.A0A0C3NPY2"/>
<keyword evidence="3" id="KW-1185">Reference proteome</keyword>
<reference evidence="3" key="2">
    <citation type="submission" date="2015-01" db="EMBL/GenBank/DDBJ databases">
        <title>Evolutionary Origins and Diversification of the Mycorrhizal Mutualists.</title>
        <authorList>
            <consortium name="DOE Joint Genome Institute"/>
            <consortium name="Mycorrhizal Genomics Consortium"/>
            <person name="Kohler A."/>
            <person name="Kuo A."/>
            <person name="Nagy L.G."/>
            <person name="Floudas D."/>
            <person name="Copeland A."/>
            <person name="Barry K.W."/>
            <person name="Cichocki N."/>
            <person name="Veneault-Fourrey C."/>
            <person name="LaButti K."/>
            <person name="Lindquist E.A."/>
            <person name="Lipzen A."/>
            <person name="Lundell T."/>
            <person name="Morin E."/>
            <person name="Murat C."/>
            <person name="Riley R."/>
            <person name="Ohm R."/>
            <person name="Sun H."/>
            <person name="Tunlid A."/>
            <person name="Henrissat B."/>
            <person name="Grigoriev I.V."/>
            <person name="Hibbett D.S."/>
            <person name="Martin F."/>
        </authorList>
    </citation>
    <scope>NUCLEOTIDE SEQUENCE [LARGE SCALE GENOMIC DNA]</scope>
    <source>
        <strain evidence="3">Marx 270</strain>
    </source>
</reference>
<dbReference type="OrthoDB" id="3261136at2759"/>
<protein>
    <submittedName>
        <fullName evidence="2">Uncharacterized protein</fullName>
    </submittedName>
</protein>